<dbReference type="InterPro" id="IPR006311">
    <property type="entry name" value="TAT_signal"/>
</dbReference>
<reference evidence="2" key="1">
    <citation type="submission" date="2021-05" db="EMBL/GenBank/DDBJ databases">
        <title>The genome of the haptophyte Pavlova lutheri (Diacronema luteri, Pavlovales) - a model for lipid biosynthesis in eukaryotic algae.</title>
        <authorList>
            <person name="Hulatt C.J."/>
            <person name="Posewitz M.C."/>
        </authorList>
    </citation>
    <scope>NUCLEOTIDE SEQUENCE</scope>
    <source>
        <strain evidence="2">NIVA-4/92</strain>
    </source>
</reference>
<dbReference type="GO" id="GO:0009507">
    <property type="term" value="C:chloroplast"/>
    <property type="evidence" value="ECO:0007669"/>
    <property type="project" value="TreeGrafter"/>
</dbReference>
<dbReference type="InterPro" id="IPR011990">
    <property type="entry name" value="TPR-like_helical_dom_sf"/>
</dbReference>
<dbReference type="EMBL" id="JAGTXO010000020">
    <property type="protein sequence ID" value="KAG8462566.1"/>
    <property type="molecule type" value="Genomic_DNA"/>
</dbReference>
<dbReference type="OrthoDB" id="2017782at2759"/>
<comment type="caution">
    <text evidence="2">The sequence shown here is derived from an EMBL/GenBank/DDBJ whole genome shotgun (WGS) entry which is preliminary data.</text>
</comment>
<feature type="signal peptide" evidence="1">
    <location>
        <begin position="1"/>
        <end position="20"/>
    </location>
</feature>
<evidence type="ECO:0000256" key="1">
    <source>
        <dbReference type="SAM" id="SignalP"/>
    </source>
</evidence>
<name>A0A8J5X738_DIALT</name>
<dbReference type="OMA" id="EETVWRY"/>
<dbReference type="Gene3D" id="1.25.40.10">
    <property type="entry name" value="Tetratricopeptide repeat domain"/>
    <property type="match status" value="1"/>
</dbReference>
<keyword evidence="1" id="KW-0732">Signal</keyword>
<dbReference type="PROSITE" id="PS51318">
    <property type="entry name" value="TAT"/>
    <property type="match status" value="1"/>
</dbReference>
<dbReference type="PANTHER" id="PTHR47908">
    <property type="match status" value="1"/>
</dbReference>
<dbReference type="SUPFAM" id="SSF48452">
    <property type="entry name" value="TPR-like"/>
    <property type="match status" value="1"/>
</dbReference>
<evidence type="ECO:0000313" key="2">
    <source>
        <dbReference type="EMBL" id="KAG8462566.1"/>
    </source>
</evidence>
<dbReference type="PANTHER" id="PTHR47908:SF2">
    <property type="entry name" value="TETRATRICOPEPTIDE REPEAT (TPR)-LIKE SUPERFAMILY PROTEIN"/>
    <property type="match status" value="1"/>
</dbReference>
<accession>A0A8J5X738</accession>
<protein>
    <recommendedName>
        <fullName evidence="4">Tetratricopeptide repeat protein</fullName>
    </recommendedName>
</protein>
<proteinExistence type="predicted"/>
<feature type="chain" id="PRO_5035267395" description="Tetratricopeptide repeat protein" evidence="1">
    <location>
        <begin position="21"/>
        <end position="244"/>
    </location>
</feature>
<evidence type="ECO:0008006" key="4">
    <source>
        <dbReference type="Google" id="ProtNLM"/>
    </source>
</evidence>
<sequence>MRGWAYAALALLAALGPSSAVRALSRRALLRAAAVGGIFAAPAASLGDSPAAGAMASVRAGERSFRAGDVVGAVDAFDAALAAEPRLAPYLWQRGIALYYAGSFGEAAAQFQRDVAVNPADVEEALWHMVSRARVDGLAEARAHLLVVGRDRRPVLRDVYALFAASGAEAAMARARVERYAGDDASPSDAFYARLYLGLLAEAGADEPAARRSILAALQTPYAASSSDFMVDVARVHAARRHWS</sequence>
<dbReference type="Proteomes" id="UP000751190">
    <property type="component" value="Unassembled WGS sequence"/>
</dbReference>
<gene>
    <name evidence="2" type="ORF">KFE25_010391</name>
</gene>
<organism evidence="2 3">
    <name type="scientific">Diacronema lutheri</name>
    <name type="common">Unicellular marine alga</name>
    <name type="synonym">Monochrysis lutheri</name>
    <dbReference type="NCBI Taxonomy" id="2081491"/>
    <lineage>
        <taxon>Eukaryota</taxon>
        <taxon>Haptista</taxon>
        <taxon>Haptophyta</taxon>
        <taxon>Pavlovophyceae</taxon>
        <taxon>Pavlovales</taxon>
        <taxon>Pavlovaceae</taxon>
        <taxon>Diacronema</taxon>
    </lineage>
</organism>
<dbReference type="AlphaFoldDB" id="A0A8J5X738"/>
<evidence type="ECO:0000313" key="3">
    <source>
        <dbReference type="Proteomes" id="UP000751190"/>
    </source>
</evidence>
<keyword evidence="3" id="KW-1185">Reference proteome</keyword>